<accession>A0A841FFK8</accession>
<feature type="transmembrane region" description="Helical" evidence="10">
    <location>
        <begin position="298"/>
        <end position="323"/>
    </location>
</feature>
<keyword evidence="13" id="KW-1185">Reference proteome</keyword>
<reference evidence="12 13" key="1">
    <citation type="submission" date="2020-08" db="EMBL/GenBank/DDBJ databases">
        <title>Genomic Encyclopedia of Type Strains, Phase IV (KMG-IV): sequencing the most valuable type-strain genomes for metagenomic binning, comparative biology and taxonomic classification.</title>
        <authorList>
            <person name="Goeker M."/>
        </authorList>
    </citation>
    <scope>NUCLEOTIDE SEQUENCE [LARGE SCALE GENOMIC DNA]</scope>
    <source>
        <strain evidence="12 13">YIM 65646</strain>
    </source>
</reference>
<sequence>MSQLSVVFILILGGILLTPVAERLRVPAPVLTTVFGLGLGLVPSMPDLAIPPDVILPALLPPLLYAAARRSSWREFASNVRPILVLAVVLVFVTTVAVSLVAASVHPALPIGAAVVLGAIVSPPDAAAVTTIAGRLGLPRRLVTVLEGEGLFNDVTALTLYQVAVAGVVAGSFSVWRAAGEFLYAGIAAVAIGLLVGVLAKVLFDRLSDSRLTTALSLLVPYVAYIPADEIDASGVLAVLVTAFYLGARSTDPDDIEGRLVRGSFWDVTELMVTAITFGLIGLELVGVWKAVGTAAASLIWVAILIGVVVIGVRALWMALAYLFTRAGRLWSGRALGWRDAVVVGWSGMRGVVTIVTALALPFTTDTGEPFTGRDQILFVSMVVVVLTLLLQGLTLPWLIGRIGLRVDAVKEAAATRKVYDVARRAAEERLDELLAEYKLPAEAVDRFRARYRLMFADEEEELPDPAQRDERQEMIARRDKLRTVERELLSAARHALVAARARPGFDPTVIDQVMSEVDVRSAALGS</sequence>
<dbReference type="AlphaFoldDB" id="A0A841FFK8"/>
<comment type="caution">
    <text evidence="12">The sequence shown here is derived from an EMBL/GenBank/DDBJ whole genome shotgun (WGS) entry which is preliminary data.</text>
</comment>
<comment type="caution">
    <text evidence="10">Lacks conserved residue(s) required for the propagation of feature annotation.</text>
</comment>
<comment type="similarity">
    <text evidence="10">Belongs to the monovalent cation:proton antiporter 1 (CPA1) transporter (TC 2.A.36) family.</text>
</comment>
<protein>
    <submittedName>
        <fullName evidence="12">CPA1 family monovalent cation:H+ antiporter</fullName>
    </submittedName>
</protein>
<evidence type="ECO:0000256" key="1">
    <source>
        <dbReference type="ARBA" id="ARBA00004651"/>
    </source>
</evidence>
<dbReference type="GO" id="GO:0015385">
    <property type="term" value="F:sodium:proton antiporter activity"/>
    <property type="evidence" value="ECO:0007669"/>
    <property type="project" value="InterPro"/>
</dbReference>
<dbReference type="RefSeq" id="WP_184787514.1">
    <property type="nucleotide sequence ID" value="NZ_BONT01000110.1"/>
</dbReference>
<evidence type="ECO:0000256" key="5">
    <source>
        <dbReference type="ARBA" id="ARBA00022989"/>
    </source>
</evidence>
<feature type="transmembrane region" description="Helical" evidence="10">
    <location>
        <begin position="182"/>
        <end position="204"/>
    </location>
</feature>
<dbReference type="GO" id="GO:0098719">
    <property type="term" value="P:sodium ion import across plasma membrane"/>
    <property type="evidence" value="ECO:0007669"/>
    <property type="project" value="TreeGrafter"/>
</dbReference>
<name>A0A841FFK8_9ACTN</name>
<dbReference type="InterPro" id="IPR004705">
    <property type="entry name" value="Cation/H_exchanger_CPA1_bac"/>
</dbReference>
<keyword evidence="6 10" id="KW-0915">Sodium</keyword>
<dbReference type="Pfam" id="PF00999">
    <property type="entry name" value="Na_H_Exchanger"/>
    <property type="match status" value="1"/>
</dbReference>
<keyword evidence="4 10" id="KW-0812">Transmembrane</keyword>
<comment type="subcellular location">
    <subcellularLocation>
        <location evidence="1 10">Cell membrane</location>
        <topology evidence="1 10">Multi-pass membrane protein</topology>
    </subcellularLocation>
</comment>
<evidence type="ECO:0000313" key="12">
    <source>
        <dbReference type="EMBL" id="MBB6034634.1"/>
    </source>
</evidence>
<dbReference type="EMBL" id="JACHGT010000005">
    <property type="protein sequence ID" value="MBB6034634.1"/>
    <property type="molecule type" value="Genomic_DNA"/>
</dbReference>
<keyword evidence="9 10" id="KW-0739">Sodium transport</keyword>
<evidence type="ECO:0000313" key="13">
    <source>
        <dbReference type="Proteomes" id="UP000548476"/>
    </source>
</evidence>
<feature type="transmembrane region" description="Helical" evidence="10">
    <location>
        <begin position="155"/>
        <end position="176"/>
    </location>
</feature>
<evidence type="ECO:0000256" key="9">
    <source>
        <dbReference type="ARBA" id="ARBA00023201"/>
    </source>
</evidence>
<keyword evidence="2 10" id="KW-0813">Transport</keyword>
<gene>
    <name evidence="12" type="ORF">HNR73_002488</name>
</gene>
<dbReference type="GO" id="GO:0051453">
    <property type="term" value="P:regulation of intracellular pH"/>
    <property type="evidence" value="ECO:0007669"/>
    <property type="project" value="TreeGrafter"/>
</dbReference>
<dbReference type="PANTHER" id="PTHR10110">
    <property type="entry name" value="SODIUM/HYDROGEN EXCHANGER"/>
    <property type="match status" value="1"/>
</dbReference>
<comment type="function">
    <text evidence="10">Na(+)/H(+) antiporter that extrudes sodium in exchange for external protons.</text>
</comment>
<feature type="transmembrane region" description="Helical" evidence="10">
    <location>
        <begin position="111"/>
        <end position="134"/>
    </location>
</feature>
<evidence type="ECO:0000256" key="6">
    <source>
        <dbReference type="ARBA" id="ARBA00023053"/>
    </source>
</evidence>
<feature type="transmembrane region" description="Helical" evidence="10">
    <location>
        <begin position="343"/>
        <end position="365"/>
    </location>
</feature>
<keyword evidence="3 10" id="KW-1003">Cell membrane</keyword>
<evidence type="ECO:0000256" key="2">
    <source>
        <dbReference type="ARBA" id="ARBA00022448"/>
    </source>
</evidence>
<organism evidence="12 13">
    <name type="scientific">Phytomonospora endophytica</name>
    <dbReference type="NCBI Taxonomy" id="714109"/>
    <lineage>
        <taxon>Bacteria</taxon>
        <taxon>Bacillati</taxon>
        <taxon>Actinomycetota</taxon>
        <taxon>Actinomycetes</taxon>
        <taxon>Micromonosporales</taxon>
        <taxon>Micromonosporaceae</taxon>
        <taxon>Phytomonospora</taxon>
    </lineage>
</organism>
<keyword evidence="8 10" id="KW-0472">Membrane</keyword>
<dbReference type="PANTHER" id="PTHR10110:SF86">
    <property type="entry name" value="SODIUM_HYDROGEN EXCHANGER 7"/>
    <property type="match status" value="1"/>
</dbReference>
<dbReference type="Proteomes" id="UP000548476">
    <property type="component" value="Unassembled WGS sequence"/>
</dbReference>
<evidence type="ECO:0000259" key="11">
    <source>
        <dbReference type="Pfam" id="PF00999"/>
    </source>
</evidence>
<feature type="transmembrane region" description="Helical" evidence="10">
    <location>
        <begin position="271"/>
        <end position="292"/>
    </location>
</feature>
<feature type="domain" description="Cation/H+ exchanger transmembrane" evidence="11">
    <location>
        <begin position="14"/>
        <end position="399"/>
    </location>
</feature>
<evidence type="ECO:0000256" key="4">
    <source>
        <dbReference type="ARBA" id="ARBA00022692"/>
    </source>
</evidence>
<evidence type="ECO:0000256" key="10">
    <source>
        <dbReference type="RuleBase" id="RU366002"/>
    </source>
</evidence>
<dbReference type="InterPro" id="IPR006153">
    <property type="entry name" value="Cation/H_exchanger_TM"/>
</dbReference>
<dbReference type="GO" id="GO:0015386">
    <property type="term" value="F:potassium:proton antiporter activity"/>
    <property type="evidence" value="ECO:0007669"/>
    <property type="project" value="TreeGrafter"/>
</dbReference>
<proteinExistence type="inferred from homology"/>
<keyword evidence="7 10" id="KW-0406">Ion transport</keyword>
<dbReference type="Gene3D" id="6.10.140.1330">
    <property type="match status" value="1"/>
</dbReference>
<evidence type="ECO:0000256" key="3">
    <source>
        <dbReference type="ARBA" id="ARBA00022475"/>
    </source>
</evidence>
<dbReference type="GO" id="GO:0005886">
    <property type="term" value="C:plasma membrane"/>
    <property type="evidence" value="ECO:0007669"/>
    <property type="project" value="UniProtKB-SubCell"/>
</dbReference>
<evidence type="ECO:0000256" key="7">
    <source>
        <dbReference type="ARBA" id="ARBA00023065"/>
    </source>
</evidence>
<feature type="transmembrane region" description="Helical" evidence="10">
    <location>
        <begin position="377"/>
        <end position="400"/>
    </location>
</feature>
<feature type="transmembrane region" description="Helical" evidence="10">
    <location>
        <begin position="80"/>
        <end position="105"/>
    </location>
</feature>
<evidence type="ECO:0000256" key="8">
    <source>
        <dbReference type="ARBA" id="ARBA00023136"/>
    </source>
</evidence>
<dbReference type="NCBIfam" id="TIGR00831">
    <property type="entry name" value="a_cpa1"/>
    <property type="match status" value="1"/>
</dbReference>
<keyword evidence="10" id="KW-0050">Antiport</keyword>
<keyword evidence="5 10" id="KW-1133">Transmembrane helix</keyword>
<dbReference type="InterPro" id="IPR018422">
    <property type="entry name" value="Cation/H_exchanger_CPA1"/>
</dbReference>